<dbReference type="EMBL" id="PQAP01000110">
    <property type="protein sequence ID" value="PWB71560.1"/>
    <property type="molecule type" value="Genomic_DNA"/>
</dbReference>
<gene>
    <name evidence="2" type="ORF">C3F09_07680</name>
</gene>
<evidence type="ECO:0000313" key="2">
    <source>
        <dbReference type="EMBL" id="PWB71560.1"/>
    </source>
</evidence>
<accession>A0A855X4T4</accession>
<name>A0A855X4T4_9BACT</name>
<organism evidence="2 3">
    <name type="scientific">candidate division GN15 bacterium</name>
    <dbReference type="NCBI Taxonomy" id="2072418"/>
    <lineage>
        <taxon>Bacteria</taxon>
        <taxon>candidate division GN15</taxon>
    </lineage>
</organism>
<dbReference type="AlphaFoldDB" id="A0A855X4T4"/>
<comment type="caution">
    <text evidence="2">The sequence shown here is derived from an EMBL/GenBank/DDBJ whole genome shotgun (WGS) entry which is preliminary data.</text>
</comment>
<proteinExistence type="predicted"/>
<evidence type="ECO:0000256" key="1">
    <source>
        <dbReference type="SAM" id="MobiDB-lite"/>
    </source>
</evidence>
<dbReference type="Proteomes" id="UP000250918">
    <property type="component" value="Unassembled WGS sequence"/>
</dbReference>
<protein>
    <submittedName>
        <fullName evidence="2">Uncharacterized protein</fullName>
    </submittedName>
</protein>
<feature type="non-terminal residue" evidence="2">
    <location>
        <position position="1"/>
    </location>
</feature>
<evidence type="ECO:0000313" key="3">
    <source>
        <dbReference type="Proteomes" id="UP000250918"/>
    </source>
</evidence>
<reference evidence="2 3" key="1">
    <citation type="journal article" date="2018" name="ISME J.">
        <title>A methanotrophic archaeon couples anaerobic oxidation of methane to Fe(III) reduction.</title>
        <authorList>
            <person name="Cai C."/>
            <person name="Leu A.O."/>
            <person name="Xie G.J."/>
            <person name="Guo J."/>
            <person name="Feng Y."/>
            <person name="Zhao J.X."/>
            <person name="Tyson G.W."/>
            <person name="Yuan Z."/>
            <person name="Hu S."/>
        </authorList>
    </citation>
    <scope>NUCLEOTIDE SEQUENCE [LARGE SCALE GENOMIC DNA]</scope>
    <source>
        <strain evidence="2">FeB_12</strain>
    </source>
</reference>
<feature type="region of interest" description="Disordered" evidence="1">
    <location>
        <begin position="1"/>
        <end position="22"/>
    </location>
</feature>
<sequence>HQHDVHDADAADQERNGGDRAQQIREHATHLRCGVGDILLRAHLEVVVLVLAESVSLAQQRSDLAVYRDLKRRVDIPIRNVAGKKPFQVEVSISTDGRTDISQTDMIQGNKIEYSVAVE</sequence>